<dbReference type="Pfam" id="PF02875">
    <property type="entry name" value="Mur_ligase_C"/>
    <property type="match status" value="1"/>
</dbReference>
<evidence type="ECO:0000256" key="10">
    <source>
        <dbReference type="PIRNR" id="PIRNR001563"/>
    </source>
</evidence>
<dbReference type="GO" id="GO:0008841">
    <property type="term" value="F:dihydrofolate synthase activity"/>
    <property type="evidence" value="ECO:0007669"/>
    <property type="project" value="UniProtKB-EC"/>
</dbReference>
<dbReference type="Proteomes" id="UP000809829">
    <property type="component" value="Unassembled WGS sequence"/>
</dbReference>
<organism evidence="13 14">
    <name type="scientific">Priestia iocasae</name>
    <dbReference type="NCBI Taxonomy" id="2291674"/>
    <lineage>
        <taxon>Bacteria</taxon>
        <taxon>Bacillati</taxon>
        <taxon>Bacillota</taxon>
        <taxon>Bacilli</taxon>
        <taxon>Bacillales</taxon>
        <taxon>Bacillaceae</taxon>
        <taxon>Priestia</taxon>
    </lineage>
</organism>
<dbReference type="InterPro" id="IPR036615">
    <property type="entry name" value="Mur_ligase_C_dom_sf"/>
</dbReference>
<sequence>MITTYEQALNWIHHRFKFGMKLGLERMEWMLTQLGNPHHNIRTVHVAGTNGKGSTVSYLRNILQQAGYRVGTFTSPYIETFNERISVNGVPISNDEMIELVNEVKSVVDAVEETEYGAPTEFEVITLMSFLYFGKKNEMDYVIYEVGLGGRFDSTNVIQPILTIITNIGFDHMNILGNTVEQITSEKAGIVKQGIPLITAVEQEGAKAVIQHVVEEHRAPLYQLGRDLHIERYETLTDGERFTLQTPFQSLSTLELSMFGYHQVKNASLATTAALYLKSLGAHIEDENIYKGLRQTKWNGRFEQVRTNPLTIIDGAHNPEGIESLLSTLRLHYEDRNIHIIFSCLKDKESKEMIASLESIAASITFTSFEFERAATGQALYEVSNHERKQYVENWQEAIEIVTEQLRDEKDVLIITGSLYFISQIRGSFL</sequence>
<comment type="caution">
    <text evidence="13">The sequence shown here is derived from an EMBL/GenBank/DDBJ whole genome shotgun (WGS) entry which is preliminary data.</text>
</comment>
<keyword evidence="14" id="KW-1185">Reference proteome</keyword>
<gene>
    <name evidence="13" type="ORF">JOC83_000171</name>
</gene>
<dbReference type="InterPro" id="IPR013221">
    <property type="entry name" value="Mur_ligase_cen"/>
</dbReference>
<evidence type="ECO:0000256" key="3">
    <source>
        <dbReference type="ARBA" id="ARBA00022598"/>
    </source>
</evidence>
<dbReference type="EC" id="6.3.2.17" evidence="2"/>
<reference evidence="13 14" key="1">
    <citation type="submission" date="2021-01" db="EMBL/GenBank/DDBJ databases">
        <title>Genomic Encyclopedia of Type Strains, Phase IV (KMG-IV): sequencing the most valuable type-strain genomes for metagenomic binning, comparative biology and taxonomic classification.</title>
        <authorList>
            <person name="Goeker M."/>
        </authorList>
    </citation>
    <scope>NUCLEOTIDE SEQUENCE [LARGE SCALE GENOMIC DNA]</scope>
    <source>
        <strain evidence="13 14">DSM 104297</strain>
    </source>
</reference>
<evidence type="ECO:0000259" key="11">
    <source>
        <dbReference type="Pfam" id="PF02875"/>
    </source>
</evidence>
<dbReference type="InterPro" id="IPR036565">
    <property type="entry name" value="Mur-like_cat_sf"/>
</dbReference>
<evidence type="ECO:0000313" key="13">
    <source>
        <dbReference type="EMBL" id="MBM7701345.1"/>
    </source>
</evidence>
<keyword evidence="6 10" id="KW-0067">ATP-binding</keyword>
<dbReference type="InterPro" id="IPR001645">
    <property type="entry name" value="Folylpolyglutamate_synth"/>
</dbReference>
<dbReference type="InterPro" id="IPR004101">
    <property type="entry name" value="Mur_ligase_C"/>
</dbReference>
<dbReference type="Pfam" id="PF08245">
    <property type="entry name" value="Mur_ligase_M"/>
    <property type="match status" value="1"/>
</dbReference>
<evidence type="ECO:0000256" key="5">
    <source>
        <dbReference type="ARBA" id="ARBA00022741"/>
    </source>
</evidence>
<dbReference type="PROSITE" id="PS01011">
    <property type="entry name" value="FOLYLPOLYGLU_SYNT_1"/>
    <property type="match status" value="1"/>
</dbReference>
<dbReference type="Gene3D" id="3.40.1190.10">
    <property type="entry name" value="Mur-like, catalytic domain"/>
    <property type="match status" value="1"/>
</dbReference>
<evidence type="ECO:0000256" key="4">
    <source>
        <dbReference type="ARBA" id="ARBA00022723"/>
    </source>
</evidence>
<dbReference type="GO" id="GO:0004326">
    <property type="term" value="F:tetrahydrofolylpolyglutamate synthase activity"/>
    <property type="evidence" value="ECO:0007669"/>
    <property type="project" value="UniProtKB-EC"/>
</dbReference>
<evidence type="ECO:0000256" key="7">
    <source>
        <dbReference type="ARBA" id="ARBA00022842"/>
    </source>
</evidence>
<dbReference type="PIRSF" id="PIRSF001563">
    <property type="entry name" value="Folylpolyglu_synth"/>
    <property type="match status" value="1"/>
</dbReference>
<evidence type="ECO:0000256" key="6">
    <source>
        <dbReference type="ARBA" id="ARBA00022840"/>
    </source>
</evidence>
<comment type="similarity">
    <text evidence="1 10">Belongs to the folylpolyglutamate synthase family.</text>
</comment>
<dbReference type="InterPro" id="IPR018109">
    <property type="entry name" value="Folylpolyglutamate_synth_CS"/>
</dbReference>
<comment type="catalytic activity">
    <reaction evidence="9">
        <text>(6S)-5,6,7,8-tetrahydrofolyl-(gamma-L-Glu)(n) + L-glutamate + ATP = (6S)-5,6,7,8-tetrahydrofolyl-(gamma-L-Glu)(n+1) + ADP + phosphate + H(+)</text>
        <dbReference type="Rhea" id="RHEA:10580"/>
        <dbReference type="Rhea" id="RHEA-COMP:14738"/>
        <dbReference type="Rhea" id="RHEA-COMP:14740"/>
        <dbReference type="ChEBI" id="CHEBI:15378"/>
        <dbReference type="ChEBI" id="CHEBI:29985"/>
        <dbReference type="ChEBI" id="CHEBI:30616"/>
        <dbReference type="ChEBI" id="CHEBI:43474"/>
        <dbReference type="ChEBI" id="CHEBI:141005"/>
        <dbReference type="ChEBI" id="CHEBI:456216"/>
        <dbReference type="EC" id="6.3.2.17"/>
    </reaction>
</comment>
<feature type="domain" description="Mur ligase central" evidence="12">
    <location>
        <begin position="46"/>
        <end position="274"/>
    </location>
</feature>
<evidence type="ECO:0000256" key="1">
    <source>
        <dbReference type="ARBA" id="ARBA00008276"/>
    </source>
</evidence>
<dbReference type="Gene3D" id="3.90.190.20">
    <property type="entry name" value="Mur ligase, C-terminal domain"/>
    <property type="match status" value="1"/>
</dbReference>
<dbReference type="NCBIfam" id="TIGR01499">
    <property type="entry name" value="folC"/>
    <property type="match status" value="1"/>
</dbReference>
<keyword evidence="7" id="KW-0460">Magnesium</keyword>
<name>A0ABS2QPL6_9BACI</name>
<evidence type="ECO:0000256" key="9">
    <source>
        <dbReference type="ARBA" id="ARBA00047493"/>
    </source>
</evidence>
<dbReference type="EMBL" id="JAFBFC010000001">
    <property type="protein sequence ID" value="MBM7701345.1"/>
    <property type="molecule type" value="Genomic_DNA"/>
</dbReference>
<keyword evidence="5 10" id="KW-0547">Nucleotide-binding</keyword>
<dbReference type="PROSITE" id="PS01012">
    <property type="entry name" value="FOLYLPOLYGLU_SYNT_2"/>
    <property type="match status" value="1"/>
</dbReference>
<dbReference type="PANTHER" id="PTHR11136">
    <property type="entry name" value="FOLYLPOLYGLUTAMATE SYNTHASE-RELATED"/>
    <property type="match status" value="1"/>
</dbReference>
<dbReference type="SUPFAM" id="SSF53623">
    <property type="entry name" value="MurD-like peptide ligases, catalytic domain"/>
    <property type="match status" value="1"/>
</dbReference>
<proteinExistence type="inferred from homology"/>
<dbReference type="PANTHER" id="PTHR11136:SF0">
    <property type="entry name" value="DIHYDROFOLATE SYNTHETASE-RELATED"/>
    <property type="match status" value="1"/>
</dbReference>
<keyword evidence="4" id="KW-0479">Metal-binding</keyword>
<evidence type="ECO:0000256" key="2">
    <source>
        <dbReference type="ARBA" id="ARBA00013025"/>
    </source>
</evidence>
<protein>
    <recommendedName>
        <fullName evidence="2">tetrahydrofolate synthase</fullName>
        <ecNumber evidence="2">6.3.2.17</ecNumber>
    </recommendedName>
    <alternativeName>
        <fullName evidence="8">Tetrahydrofolylpolyglutamate synthase</fullName>
    </alternativeName>
</protein>
<evidence type="ECO:0000259" key="12">
    <source>
        <dbReference type="Pfam" id="PF08245"/>
    </source>
</evidence>
<keyword evidence="3 10" id="KW-0436">Ligase</keyword>
<feature type="domain" description="Mur ligase C-terminal" evidence="11">
    <location>
        <begin position="300"/>
        <end position="418"/>
    </location>
</feature>
<evidence type="ECO:0000256" key="8">
    <source>
        <dbReference type="ARBA" id="ARBA00030592"/>
    </source>
</evidence>
<evidence type="ECO:0000313" key="14">
    <source>
        <dbReference type="Proteomes" id="UP000809829"/>
    </source>
</evidence>
<accession>A0ABS2QPL6</accession>
<dbReference type="RefSeq" id="WP_205182608.1">
    <property type="nucleotide sequence ID" value="NZ_JAFBFC010000001.1"/>
</dbReference>
<dbReference type="SUPFAM" id="SSF53244">
    <property type="entry name" value="MurD-like peptide ligases, peptide-binding domain"/>
    <property type="match status" value="1"/>
</dbReference>